<dbReference type="Pfam" id="PF07873">
    <property type="entry name" value="YabP"/>
    <property type="match status" value="1"/>
</dbReference>
<reference evidence="1 2" key="1">
    <citation type="submission" date="2015-10" db="EMBL/GenBank/DDBJ databases">
        <title>Butyribacter intestini gen. nov., sp. nov., a butyric acid-producing bacterium of the family Lachnospiraceae isolated from the human faeces.</title>
        <authorList>
            <person name="Zou Y."/>
            <person name="Xue W."/>
            <person name="Luo G."/>
            <person name="Lv M."/>
        </authorList>
    </citation>
    <scope>NUCLEOTIDE SEQUENCE [LARGE SCALE GENOMIC DNA]</scope>
    <source>
        <strain evidence="1 2">TF01-11</strain>
    </source>
</reference>
<protein>
    <recommendedName>
        <fullName evidence="3">Sporulation protein YqfC</fullName>
    </recommendedName>
</protein>
<evidence type="ECO:0008006" key="3">
    <source>
        <dbReference type="Google" id="ProtNLM"/>
    </source>
</evidence>
<dbReference type="AlphaFoldDB" id="A0AAW3JW75"/>
<sequence length="104" mass="12197">MHKHKHGNKMQTKPEAREPVVSKRLSERFDIPQDIIAKAPMLLAYGNNRLCIDNYRSIIEYTEESIKIQTKQKKIYVKGSRLVIAYFREDEMCVLGNISSIEYH</sequence>
<comment type="caution">
    <text evidence="1">The sequence shown here is derived from an EMBL/GenBank/DDBJ whole genome shotgun (WGS) entry which is preliminary data.</text>
</comment>
<organism evidence="1 2">
    <name type="scientific">Butyribacter intestini</name>
    <dbReference type="NCBI Taxonomy" id="1703332"/>
    <lineage>
        <taxon>Bacteria</taxon>
        <taxon>Bacillati</taxon>
        <taxon>Bacillota</taxon>
        <taxon>Clostridia</taxon>
        <taxon>Lachnospirales</taxon>
        <taxon>Lachnospiraceae</taxon>
        <taxon>Butyribacter</taxon>
    </lineage>
</organism>
<name>A0AAW3JW75_9FIRM</name>
<accession>A0AAW3JW75</accession>
<gene>
    <name evidence="1" type="ORF">APZ18_04930</name>
</gene>
<dbReference type="EMBL" id="LLKB01000001">
    <property type="protein sequence ID" value="KQC86526.1"/>
    <property type="molecule type" value="Genomic_DNA"/>
</dbReference>
<proteinExistence type="predicted"/>
<dbReference type="Gene3D" id="2.60.40.2000">
    <property type="match status" value="1"/>
</dbReference>
<evidence type="ECO:0000313" key="2">
    <source>
        <dbReference type="Proteomes" id="UP000050833"/>
    </source>
</evidence>
<dbReference type="InterPro" id="IPR038705">
    <property type="entry name" value="YabP_sf"/>
</dbReference>
<keyword evidence="2" id="KW-1185">Reference proteome</keyword>
<dbReference type="InterPro" id="IPR022476">
    <property type="entry name" value="Spore_YabP/YqfC"/>
</dbReference>
<dbReference type="Proteomes" id="UP000050833">
    <property type="component" value="Unassembled WGS sequence"/>
</dbReference>
<dbReference type="RefSeq" id="WP_055942149.1">
    <property type="nucleotide sequence ID" value="NZ_JAQDCV010000001.1"/>
</dbReference>
<evidence type="ECO:0000313" key="1">
    <source>
        <dbReference type="EMBL" id="KQC86526.1"/>
    </source>
</evidence>